<dbReference type="GO" id="GO:0030182">
    <property type="term" value="P:neuron differentiation"/>
    <property type="evidence" value="ECO:0007669"/>
    <property type="project" value="TreeGrafter"/>
</dbReference>
<protein>
    <submittedName>
        <fullName evidence="14">Uncharacterized protein</fullName>
    </submittedName>
</protein>
<evidence type="ECO:0000256" key="3">
    <source>
        <dbReference type="ARBA" id="ARBA00022737"/>
    </source>
</evidence>
<accession>A0A814QMM8</accession>
<keyword evidence="8 9" id="KW-0539">Nucleus</keyword>
<dbReference type="SMART" id="SM00389">
    <property type="entry name" value="HOX"/>
    <property type="match status" value="1"/>
</dbReference>
<evidence type="ECO:0000256" key="2">
    <source>
        <dbReference type="ARBA" id="ARBA00022723"/>
    </source>
</evidence>
<dbReference type="Gene3D" id="1.10.10.60">
    <property type="entry name" value="Homeodomain-like"/>
    <property type="match status" value="1"/>
</dbReference>
<evidence type="ECO:0000313" key="15">
    <source>
        <dbReference type="Proteomes" id="UP000663845"/>
    </source>
</evidence>
<keyword evidence="4 10" id="KW-0862">Zinc</keyword>
<dbReference type="Gene3D" id="2.10.110.10">
    <property type="entry name" value="Cysteine Rich Protein"/>
    <property type="match status" value="2"/>
</dbReference>
<dbReference type="PROSITE" id="PS00027">
    <property type="entry name" value="HOMEOBOX_1"/>
    <property type="match status" value="1"/>
</dbReference>
<dbReference type="SUPFAM" id="SSF46689">
    <property type="entry name" value="Homeodomain-like"/>
    <property type="match status" value="1"/>
</dbReference>
<feature type="domain" description="LIM zinc-binding" evidence="12">
    <location>
        <begin position="68"/>
        <end position="130"/>
    </location>
</feature>
<dbReference type="InterPro" id="IPR017970">
    <property type="entry name" value="Homeobox_CS"/>
</dbReference>
<gene>
    <name evidence="14" type="ORF">JYZ213_LOCUS22525</name>
</gene>
<dbReference type="EMBL" id="CAJNOG010000256">
    <property type="protein sequence ID" value="CAF1121850.1"/>
    <property type="molecule type" value="Genomic_DNA"/>
</dbReference>
<keyword evidence="7 9" id="KW-0371">Homeobox</keyword>
<dbReference type="GO" id="GO:0000981">
    <property type="term" value="F:DNA-binding transcription factor activity, RNA polymerase II-specific"/>
    <property type="evidence" value="ECO:0007669"/>
    <property type="project" value="InterPro"/>
</dbReference>
<keyword evidence="3" id="KW-0677">Repeat</keyword>
<evidence type="ECO:0000256" key="11">
    <source>
        <dbReference type="RuleBase" id="RU000682"/>
    </source>
</evidence>
<keyword evidence="2 10" id="KW-0479">Metal-binding</keyword>
<dbReference type="CDD" id="cd00086">
    <property type="entry name" value="homeodomain"/>
    <property type="match status" value="1"/>
</dbReference>
<dbReference type="FunFam" id="1.10.10.60:FF:000027">
    <property type="entry name" value="LIM/homeobox protein Lhx9"/>
    <property type="match status" value="1"/>
</dbReference>
<keyword evidence="5 10" id="KW-0440">LIM domain</keyword>
<reference evidence="14" key="1">
    <citation type="submission" date="2021-02" db="EMBL/GenBank/DDBJ databases">
        <authorList>
            <person name="Nowell W R."/>
        </authorList>
    </citation>
    <scope>NUCLEOTIDE SEQUENCE</scope>
</reference>
<name>A0A814QMM8_9BILA</name>
<dbReference type="AlphaFoldDB" id="A0A814QMM8"/>
<dbReference type="GO" id="GO:0046872">
    <property type="term" value="F:metal ion binding"/>
    <property type="evidence" value="ECO:0007669"/>
    <property type="project" value="UniProtKB-KW"/>
</dbReference>
<dbReference type="SUPFAM" id="SSF57716">
    <property type="entry name" value="Glucocorticoid receptor-like (DNA-binding domain)"/>
    <property type="match status" value="2"/>
</dbReference>
<evidence type="ECO:0000313" key="14">
    <source>
        <dbReference type="EMBL" id="CAF1121850.1"/>
    </source>
</evidence>
<proteinExistence type="predicted"/>
<feature type="DNA-binding region" description="Homeobox" evidence="9">
    <location>
        <begin position="180"/>
        <end position="239"/>
    </location>
</feature>
<dbReference type="PANTHER" id="PTHR24208:SF168">
    <property type="entry name" value="PROTEIN APTEROUS"/>
    <property type="match status" value="1"/>
</dbReference>
<evidence type="ECO:0000256" key="7">
    <source>
        <dbReference type="ARBA" id="ARBA00023155"/>
    </source>
</evidence>
<comment type="caution">
    <text evidence="14">The sequence shown here is derived from an EMBL/GenBank/DDBJ whole genome shotgun (WGS) entry which is preliminary data.</text>
</comment>
<dbReference type="PROSITE" id="PS50071">
    <property type="entry name" value="HOMEOBOX_2"/>
    <property type="match status" value="1"/>
</dbReference>
<evidence type="ECO:0000256" key="1">
    <source>
        <dbReference type="ARBA" id="ARBA00004123"/>
    </source>
</evidence>
<dbReference type="InterPro" id="IPR009057">
    <property type="entry name" value="Homeodomain-like_sf"/>
</dbReference>
<evidence type="ECO:0000259" key="12">
    <source>
        <dbReference type="PROSITE" id="PS50023"/>
    </source>
</evidence>
<dbReference type="PROSITE" id="PS00478">
    <property type="entry name" value="LIM_DOMAIN_1"/>
    <property type="match status" value="2"/>
</dbReference>
<evidence type="ECO:0000256" key="9">
    <source>
        <dbReference type="PROSITE-ProRule" id="PRU00108"/>
    </source>
</evidence>
<dbReference type="InterPro" id="IPR001781">
    <property type="entry name" value="Znf_LIM"/>
</dbReference>
<evidence type="ECO:0000256" key="5">
    <source>
        <dbReference type="ARBA" id="ARBA00023038"/>
    </source>
</evidence>
<dbReference type="PROSITE" id="PS50023">
    <property type="entry name" value="LIM_DOMAIN_2"/>
    <property type="match status" value="2"/>
</dbReference>
<dbReference type="SMART" id="SM00132">
    <property type="entry name" value="LIM"/>
    <property type="match status" value="2"/>
</dbReference>
<evidence type="ECO:0000256" key="10">
    <source>
        <dbReference type="PROSITE-ProRule" id="PRU00125"/>
    </source>
</evidence>
<dbReference type="GO" id="GO:0005634">
    <property type="term" value="C:nucleus"/>
    <property type="evidence" value="ECO:0007669"/>
    <property type="project" value="UniProtKB-SubCell"/>
</dbReference>
<evidence type="ECO:0000259" key="13">
    <source>
        <dbReference type="PROSITE" id="PS50071"/>
    </source>
</evidence>
<sequence>MPTLDRICFHCGTIINDPFYLMVVNHSWHLSCLKCSDCGILLEHEQTCFAKHGQIVCKNDYNKKYCSHICTRCNRTIQQDEIILRAEQFVFHLECFTCNICHILLHPGDEFGLRENSIYCRNHFFEQNSCIIHDDSGYNTSPNEIRKLDNDEQYEILSPTLISSSYFIETNNNKSHHSKQKRLRTSFKHNQLRFMRSYFNLNHNPDAKDLKNLSEKTNLPKRVLQVWFQNARAKYRRSSVLSRDDKLYLSSPSNFNELENCILSS</sequence>
<organism evidence="14 15">
    <name type="scientific">Adineta steineri</name>
    <dbReference type="NCBI Taxonomy" id="433720"/>
    <lineage>
        <taxon>Eukaryota</taxon>
        <taxon>Metazoa</taxon>
        <taxon>Spiralia</taxon>
        <taxon>Gnathifera</taxon>
        <taxon>Rotifera</taxon>
        <taxon>Eurotatoria</taxon>
        <taxon>Bdelloidea</taxon>
        <taxon>Adinetida</taxon>
        <taxon>Adinetidae</taxon>
        <taxon>Adineta</taxon>
    </lineage>
</organism>
<feature type="domain" description="LIM zinc-binding" evidence="12">
    <location>
        <begin position="6"/>
        <end position="67"/>
    </location>
</feature>
<dbReference type="PANTHER" id="PTHR24208">
    <property type="entry name" value="LIM/HOMEOBOX PROTEIN LHX"/>
    <property type="match status" value="1"/>
</dbReference>
<dbReference type="Proteomes" id="UP000663845">
    <property type="component" value="Unassembled WGS sequence"/>
</dbReference>
<dbReference type="Pfam" id="PF00046">
    <property type="entry name" value="Homeodomain"/>
    <property type="match status" value="1"/>
</dbReference>
<dbReference type="Pfam" id="PF00412">
    <property type="entry name" value="LIM"/>
    <property type="match status" value="2"/>
</dbReference>
<evidence type="ECO:0000256" key="8">
    <source>
        <dbReference type="ARBA" id="ARBA00023242"/>
    </source>
</evidence>
<dbReference type="InterPro" id="IPR050453">
    <property type="entry name" value="LIM_Homeobox_TF"/>
</dbReference>
<comment type="subcellular location">
    <subcellularLocation>
        <location evidence="1 9 11">Nucleus</location>
    </subcellularLocation>
</comment>
<dbReference type="GO" id="GO:0000977">
    <property type="term" value="F:RNA polymerase II transcription regulatory region sequence-specific DNA binding"/>
    <property type="evidence" value="ECO:0007669"/>
    <property type="project" value="TreeGrafter"/>
</dbReference>
<evidence type="ECO:0000256" key="6">
    <source>
        <dbReference type="ARBA" id="ARBA00023125"/>
    </source>
</evidence>
<feature type="domain" description="Homeobox" evidence="13">
    <location>
        <begin position="178"/>
        <end position="238"/>
    </location>
</feature>
<evidence type="ECO:0000256" key="4">
    <source>
        <dbReference type="ARBA" id="ARBA00022833"/>
    </source>
</evidence>
<keyword evidence="6 9" id="KW-0238">DNA-binding</keyword>
<dbReference type="InterPro" id="IPR001356">
    <property type="entry name" value="HD"/>
</dbReference>